<accession>A0ABV3NDZ9</accession>
<name>A0ABV3NDZ9_9ACTO</name>
<comment type="caution">
    <text evidence="1">The sequence shown here is derived from an EMBL/GenBank/DDBJ whole genome shotgun (WGS) entry which is preliminary data.</text>
</comment>
<evidence type="ECO:0000313" key="2">
    <source>
        <dbReference type="Proteomes" id="UP001555100"/>
    </source>
</evidence>
<keyword evidence="2" id="KW-1185">Reference proteome</keyword>
<organism evidence="1 2">
    <name type="scientific">Trueperella pyogenes</name>
    <dbReference type="NCBI Taxonomy" id="1661"/>
    <lineage>
        <taxon>Bacteria</taxon>
        <taxon>Bacillati</taxon>
        <taxon>Actinomycetota</taxon>
        <taxon>Actinomycetes</taxon>
        <taxon>Actinomycetales</taxon>
        <taxon>Actinomycetaceae</taxon>
        <taxon>Trueperella</taxon>
    </lineage>
</organism>
<proteinExistence type="predicted"/>
<dbReference type="EMBL" id="JBAGNM010000029">
    <property type="protein sequence ID" value="MEW6955452.1"/>
    <property type="molecule type" value="Genomic_DNA"/>
</dbReference>
<sequence>MAYFFVRRGRGGIMGANTEDLDVAFSGRRPCIAGRYATTFAGASVQITITA</sequence>
<dbReference type="Proteomes" id="UP001555100">
    <property type="component" value="Unassembled WGS sequence"/>
</dbReference>
<protein>
    <submittedName>
        <fullName evidence="1">Uncharacterized protein</fullName>
    </submittedName>
</protein>
<evidence type="ECO:0000313" key="1">
    <source>
        <dbReference type="EMBL" id="MEW6955452.1"/>
    </source>
</evidence>
<gene>
    <name evidence="1" type="ORF">V3M73_10535</name>
</gene>
<dbReference type="RefSeq" id="WP_159074066.1">
    <property type="nucleotide sequence ID" value="NZ_CP028833.1"/>
</dbReference>
<reference evidence="1 2" key="1">
    <citation type="submission" date="2024-01" db="EMBL/GenBank/DDBJ databases">
        <title>Genomic analysis and antimicrobial resistance profiles of Trueperella pyogenes isolated from domestic and wild animals.</title>
        <authorList>
            <person name="Magossi G."/>
            <person name="Gzyl K.E."/>
            <person name="Holman D.B."/>
            <person name="Amat S."/>
        </authorList>
    </citation>
    <scope>NUCLEOTIDE SEQUENCE [LARGE SCALE GENOMIC DNA]</scope>
    <source>
        <strain evidence="1 2">1494</strain>
    </source>
</reference>